<dbReference type="GO" id="GO:0005524">
    <property type="term" value="F:ATP binding"/>
    <property type="evidence" value="ECO:0007669"/>
    <property type="project" value="UniProtKB-KW"/>
</dbReference>
<dbReference type="EMBL" id="CP025583">
    <property type="protein sequence ID" value="AUM74001.1"/>
    <property type="molecule type" value="Genomic_DNA"/>
</dbReference>
<gene>
    <name evidence="6" type="ORF">CYR75_06730</name>
</gene>
<dbReference type="FunFam" id="3.40.50.300:FF:000042">
    <property type="entry name" value="Maltose/maltodextrin ABC transporter, ATP-binding protein"/>
    <property type="match status" value="1"/>
</dbReference>
<dbReference type="PANTHER" id="PTHR43875">
    <property type="entry name" value="MALTODEXTRIN IMPORT ATP-BINDING PROTEIN MSMX"/>
    <property type="match status" value="1"/>
</dbReference>
<dbReference type="PROSITE" id="PS50893">
    <property type="entry name" value="ABC_TRANSPORTER_2"/>
    <property type="match status" value="1"/>
</dbReference>
<dbReference type="InterPro" id="IPR003439">
    <property type="entry name" value="ABC_transporter-like_ATP-bd"/>
</dbReference>
<dbReference type="Gene3D" id="3.40.50.300">
    <property type="entry name" value="P-loop containing nucleotide triphosphate hydrolases"/>
    <property type="match status" value="1"/>
</dbReference>
<dbReference type="Gene3D" id="2.40.50.100">
    <property type="match status" value="1"/>
</dbReference>
<dbReference type="Proteomes" id="UP000234882">
    <property type="component" value="Chromosome"/>
</dbReference>
<proteinExistence type="inferred from homology"/>
<dbReference type="InterPro" id="IPR013611">
    <property type="entry name" value="Transp-assoc_OB_typ2"/>
</dbReference>
<dbReference type="Pfam" id="PF08402">
    <property type="entry name" value="TOBE_2"/>
    <property type="match status" value="1"/>
</dbReference>
<evidence type="ECO:0000256" key="2">
    <source>
        <dbReference type="ARBA" id="ARBA00022448"/>
    </source>
</evidence>
<dbReference type="InterPro" id="IPR027417">
    <property type="entry name" value="P-loop_NTPase"/>
</dbReference>
<keyword evidence="7" id="KW-1185">Reference proteome</keyword>
<dbReference type="InterPro" id="IPR008995">
    <property type="entry name" value="Mo/tungstate-bd_C_term_dom"/>
</dbReference>
<dbReference type="GO" id="GO:0016887">
    <property type="term" value="F:ATP hydrolysis activity"/>
    <property type="evidence" value="ECO:0007669"/>
    <property type="project" value="InterPro"/>
</dbReference>
<reference evidence="7" key="1">
    <citation type="submission" date="2017-12" db="EMBL/GenBank/DDBJ databases">
        <title>Genomic analysis of Paracoccus sp. CBA4604.</title>
        <authorList>
            <person name="Roh S.W."/>
            <person name="Kim J.Y."/>
            <person name="Kim J.S."/>
        </authorList>
    </citation>
    <scope>NUCLEOTIDE SEQUENCE [LARGE SCALE GENOMIC DNA]</scope>
    <source>
        <strain evidence="7">CBA4604</strain>
    </source>
</reference>
<dbReference type="Pfam" id="PF00005">
    <property type="entry name" value="ABC_tran"/>
    <property type="match status" value="1"/>
</dbReference>
<dbReference type="InterPro" id="IPR047641">
    <property type="entry name" value="ABC_transpr_MalK/UgpC-like"/>
</dbReference>
<dbReference type="SMART" id="SM00382">
    <property type="entry name" value="AAA"/>
    <property type="match status" value="1"/>
</dbReference>
<dbReference type="InterPro" id="IPR017871">
    <property type="entry name" value="ABC_transporter-like_CS"/>
</dbReference>
<keyword evidence="4 6" id="KW-0067">ATP-binding</keyword>
<protein>
    <submittedName>
        <fullName evidence="6">Polyamine ABC transporter ATP-binding protein</fullName>
    </submittedName>
</protein>
<evidence type="ECO:0000259" key="5">
    <source>
        <dbReference type="PROSITE" id="PS50893"/>
    </source>
</evidence>
<sequence length="361" mass="38771">MPVSVRTDHLRKSFASPDDTARTIDAVRGATLDIAPGELVTLLGPSGCGKTTLLRLIAGFEEATSGDIFFGNRRMNDVPPNKRGATMVFQSYAIFPHLNVTENVAFGLRLAKLPRAAVEERVAAALAQAGLTPMARRAPSQLSGGQQQRVALARALVMEPAVLLFDEPLSNLDAKLRDQMRIEIRDLQKRAGITALYVTHDQIEAMSISDRIVVMNGGAIEQIGTPSEIYARPATRFVADFVGKANFLPAQVVGDLVMIGEHAIAGVEPEPTLEGQLTAMIRPEAVEVISPQADASAYRQVFQAQLRRIVFMGSTAECLLDVPGMGELTVDVPNPAARLAEGVGDAVQIGFAPDAVRLLKR</sequence>
<dbReference type="RefSeq" id="WP_101499349.1">
    <property type="nucleotide sequence ID" value="NZ_CP025583.1"/>
</dbReference>
<comment type="similarity">
    <text evidence="1">Belongs to the ABC transporter superfamily.</text>
</comment>
<keyword evidence="2" id="KW-0813">Transport</keyword>
<dbReference type="AlphaFoldDB" id="A0A2K9MED5"/>
<dbReference type="InterPro" id="IPR003593">
    <property type="entry name" value="AAA+_ATPase"/>
</dbReference>
<evidence type="ECO:0000256" key="3">
    <source>
        <dbReference type="ARBA" id="ARBA00022741"/>
    </source>
</evidence>
<dbReference type="PANTHER" id="PTHR43875:SF1">
    <property type="entry name" value="OSMOPROTECTIVE COMPOUNDS UPTAKE ATP-BINDING PROTEIN GGTA"/>
    <property type="match status" value="1"/>
</dbReference>
<accession>A0A2K9MED5</accession>
<dbReference type="GO" id="GO:0055052">
    <property type="term" value="C:ATP-binding cassette (ABC) transporter complex, substrate-binding subunit-containing"/>
    <property type="evidence" value="ECO:0007669"/>
    <property type="project" value="TreeGrafter"/>
</dbReference>
<evidence type="ECO:0000256" key="4">
    <source>
        <dbReference type="ARBA" id="ARBA00022840"/>
    </source>
</evidence>
<evidence type="ECO:0000313" key="7">
    <source>
        <dbReference type="Proteomes" id="UP000234882"/>
    </source>
</evidence>
<evidence type="ECO:0000256" key="1">
    <source>
        <dbReference type="ARBA" id="ARBA00005417"/>
    </source>
</evidence>
<dbReference type="KEGG" id="paru:CYR75_06730"/>
<keyword evidence="3" id="KW-0547">Nucleotide-binding</keyword>
<dbReference type="SUPFAM" id="SSF52540">
    <property type="entry name" value="P-loop containing nucleoside triphosphate hydrolases"/>
    <property type="match status" value="1"/>
</dbReference>
<feature type="domain" description="ABC transporter" evidence="5">
    <location>
        <begin position="5"/>
        <end position="242"/>
    </location>
</feature>
<dbReference type="OrthoDB" id="9802264at2"/>
<dbReference type="SUPFAM" id="SSF50331">
    <property type="entry name" value="MOP-like"/>
    <property type="match status" value="1"/>
</dbReference>
<name>A0A2K9MED5_9RHOB</name>
<dbReference type="GO" id="GO:0140359">
    <property type="term" value="F:ABC-type transporter activity"/>
    <property type="evidence" value="ECO:0007669"/>
    <property type="project" value="UniProtKB-ARBA"/>
</dbReference>
<organism evidence="6 7">
    <name type="scientific">Paracoccus jeotgali</name>
    <dbReference type="NCBI Taxonomy" id="2065379"/>
    <lineage>
        <taxon>Bacteria</taxon>
        <taxon>Pseudomonadati</taxon>
        <taxon>Pseudomonadota</taxon>
        <taxon>Alphaproteobacteria</taxon>
        <taxon>Rhodobacterales</taxon>
        <taxon>Paracoccaceae</taxon>
        <taxon>Paracoccus</taxon>
    </lineage>
</organism>
<evidence type="ECO:0000313" key="6">
    <source>
        <dbReference type="EMBL" id="AUM74001.1"/>
    </source>
</evidence>
<dbReference type="PROSITE" id="PS00211">
    <property type="entry name" value="ABC_TRANSPORTER_1"/>
    <property type="match status" value="1"/>
</dbReference>